<evidence type="ECO:0000313" key="10">
    <source>
        <dbReference type="Proteomes" id="UP000064201"/>
    </source>
</evidence>
<dbReference type="GO" id="GO:0005886">
    <property type="term" value="C:plasma membrane"/>
    <property type="evidence" value="ECO:0007669"/>
    <property type="project" value="UniProtKB-SubCell"/>
</dbReference>
<accession>A0A0G3G348</accession>
<dbReference type="InterPro" id="IPR002781">
    <property type="entry name" value="TM_pro_TauE-like"/>
</dbReference>
<reference evidence="9 10" key="1">
    <citation type="submission" date="2015-04" db="EMBL/GenBank/DDBJ databases">
        <title>Complete Sequence for the Genome of the Thioalkalivibrio versutus D301.</title>
        <authorList>
            <person name="Mu T."/>
            <person name="Zhou J."/>
            <person name="Xu X."/>
        </authorList>
    </citation>
    <scope>NUCLEOTIDE SEQUENCE [LARGE SCALE GENOMIC DNA]</scope>
    <source>
        <strain evidence="9 10">D301</strain>
    </source>
</reference>
<feature type="transmembrane region" description="Helical" evidence="8">
    <location>
        <begin position="110"/>
        <end position="129"/>
    </location>
</feature>
<keyword evidence="6 8" id="KW-1133">Transmembrane helix</keyword>
<dbReference type="Pfam" id="PF01925">
    <property type="entry name" value="TauE"/>
    <property type="match status" value="1"/>
</dbReference>
<dbReference type="STRING" id="106634.TVD_09750"/>
<evidence type="ECO:0000256" key="4">
    <source>
        <dbReference type="ARBA" id="ARBA00022475"/>
    </source>
</evidence>
<dbReference type="PANTHER" id="PTHR30269:SF0">
    <property type="entry name" value="MEMBRANE TRANSPORTER PROTEIN YFCA-RELATED"/>
    <property type="match status" value="1"/>
</dbReference>
<dbReference type="RefSeq" id="WP_047251502.1">
    <property type="nucleotide sequence ID" value="NZ_CP011367.1"/>
</dbReference>
<dbReference type="Proteomes" id="UP000064201">
    <property type="component" value="Chromosome"/>
</dbReference>
<evidence type="ECO:0000256" key="5">
    <source>
        <dbReference type="ARBA" id="ARBA00022692"/>
    </source>
</evidence>
<dbReference type="OrthoDB" id="9807082at2"/>
<dbReference type="EMBL" id="CP011367">
    <property type="protein sequence ID" value="AKJ95623.1"/>
    <property type="molecule type" value="Genomic_DNA"/>
</dbReference>
<feature type="transmembrane region" description="Helical" evidence="8">
    <location>
        <begin position="180"/>
        <end position="200"/>
    </location>
</feature>
<evidence type="ECO:0000313" key="9">
    <source>
        <dbReference type="EMBL" id="AKJ95623.1"/>
    </source>
</evidence>
<keyword evidence="7 8" id="KW-0472">Membrane</keyword>
<feature type="transmembrane region" description="Helical" evidence="8">
    <location>
        <begin position="239"/>
        <end position="258"/>
    </location>
</feature>
<name>A0A0G3G348_9GAMM</name>
<proteinExistence type="inferred from homology"/>
<protein>
    <recommendedName>
        <fullName evidence="8">Probable membrane transporter protein</fullName>
    </recommendedName>
</protein>
<dbReference type="PANTHER" id="PTHR30269">
    <property type="entry name" value="TRANSMEMBRANE PROTEIN YFCA"/>
    <property type="match status" value="1"/>
</dbReference>
<keyword evidence="4 8" id="KW-1003">Cell membrane</keyword>
<evidence type="ECO:0000256" key="8">
    <source>
        <dbReference type="RuleBase" id="RU363041"/>
    </source>
</evidence>
<keyword evidence="10" id="KW-1185">Reference proteome</keyword>
<dbReference type="InterPro" id="IPR052017">
    <property type="entry name" value="TSUP"/>
</dbReference>
<organism evidence="9 10">
    <name type="scientific">Thioalkalivibrio versutus</name>
    <dbReference type="NCBI Taxonomy" id="106634"/>
    <lineage>
        <taxon>Bacteria</taxon>
        <taxon>Pseudomonadati</taxon>
        <taxon>Pseudomonadota</taxon>
        <taxon>Gammaproteobacteria</taxon>
        <taxon>Chromatiales</taxon>
        <taxon>Ectothiorhodospiraceae</taxon>
        <taxon>Thioalkalivibrio</taxon>
    </lineage>
</organism>
<feature type="transmembrane region" description="Helical" evidence="8">
    <location>
        <begin position="141"/>
        <end position="168"/>
    </location>
</feature>
<dbReference type="KEGG" id="tvr:TVD_09750"/>
<evidence type="ECO:0000256" key="1">
    <source>
        <dbReference type="ARBA" id="ARBA00004651"/>
    </source>
</evidence>
<keyword evidence="3" id="KW-0813">Transport</keyword>
<evidence type="ECO:0000256" key="3">
    <source>
        <dbReference type="ARBA" id="ARBA00022448"/>
    </source>
</evidence>
<evidence type="ECO:0000256" key="6">
    <source>
        <dbReference type="ARBA" id="ARBA00022989"/>
    </source>
</evidence>
<comment type="similarity">
    <text evidence="2 8">Belongs to the 4-toluene sulfonate uptake permease (TSUP) (TC 2.A.102) family.</text>
</comment>
<comment type="subcellular location">
    <subcellularLocation>
        <location evidence="1 8">Cell membrane</location>
        <topology evidence="1 8">Multi-pass membrane protein</topology>
    </subcellularLocation>
</comment>
<evidence type="ECO:0000256" key="7">
    <source>
        <dbReference type="ARBA" id="ARBA00023136"/>
    </source>
</evidence>
<feature type="transmembrane region" description="Helical" evidence="8">
    <location>
        <begin position="206"/>
        <end position="227"/>
    </location>
</feature>
<dbReference type="PATRIC" id="fig|106634.4.peg.1998"/>
<sequence>MDFAPSGVALLLLAAGFFAGLLNAVAGGGSFLTLPALMSVGVPPVAANATGTAALLPGYLASVLADRRQLRGAWQELGRGLAWGLLLAGVLGGALGASVLLLTGDARFRALIPWLLLLATVLFALGPWLQHQAARAHSGPLRVLGAGLGCAYGGYFNGGVGILLLAILRGQGITDLARANAVKNLLSSVLTLMAVGVYIAGGQVVATGLLAVGAGAILGARLGIALVRRVPEAGYRHAVTLIGAVITLLFFLDPAWLASPDI</sequence>
<evidence type="ECO:0000256" key="2">
    <source>
        <dbReference type="ARBA" id="ARBA00009142"/>
    </source>
</evidence>
<keyword evidence="5 8" id="KW-0812">Transmembrane</keyword>
<dbReference type="AlphaFoldDB" id="A0A0G3G348"/>
<feature type="transmembrane region" description="Helical" evidence="8">
    <location>
        <begin position="81"/>
        <end position="103"/>
    </location>
</feature>
<gene>
    <name evidence="9" type="ORF">TVD_09750</name>
</gene>